<gene>
    <name evidence="2" type="ORF">P5633_11600</name>
</gene>
<protein>
    <submittedName>
        <fullName evidence="2">Group I intron-associated PD-(D/E)XK endonuclease</fullName>
    </submittedName>
</protein>
<dbReference type="Pfam" id="PF11645">
    <property type="entry name" value="PDDEXK_5"/>
    <property type="match status" value="1"/>
</dbReference>
<dbReference type="Proteomes" id="UP001214898">
    <property type="component" value="Chromosome"/>
</dbReference>
<dbReference type="GO" id="GO:0004519">
    <property type="term" value="F:endonuclease activity"/>
    <property type="evidence" value="ECO:0007669"/>
    <property type="project" value="UniProtKB-KW"/>
</dbReference>
<evidence type="ECO:0000259" key="1">
    <source>
        <dbReference type="Pfam" id="PF11645"/>
    </source>
</evidence>
<accession>A0AAX3RIC2</accession>
<keyword evidence="2" id="KW-0255">Endonuclease</keyword>
<dbReference type="EMBL" id="CP120576">
    <property type="protein sequence ID" value="WEY83093.1"/>
    <property type="molecule type" value="Genomic_DNA"/>
</dbReference>
<dbReference type="Gene3D" id="3.40.1350.10">
    <property type="match status" value="1"/>
</dbReference>
<organism evidence="2 3">
    <name type="scientific">Bacillus subtilis</name>
    <dbReference type="NCBI Taxonomy" id="1423"/>
    <lineage>
        <taxon>Bacteria</taxon>
        <taxon>Bacillati</taxon>
        <taxon>Bacillota</taxon>
        <taxon>Bacilli</taxon>
        <taxon>Bacillales</taxon>
        <taxon>Bacillaceae</taxon>
        <taxon>Bacillus</taxon>
    </lineage>
</organism>
<evidence type="ECO:0000313" key="3">
    <source>
        <dbReference type="Proteomes" id="UP001214898"/>
    </source>
</evidence>
<keyword evidence="2" id="KW-0378">Hydrolase</keyword>
<sequence length="146" mass="16783">MLPQMRINGAAAELFVKGDLLLKNYVPFEPEIDNTECDIAVIQNGKLVRIQVKSARSEDLEKVKFDLTRSSASSRFYTKDDFDVLALYDFATNKIAYIDWRSITHKRSITLRYTDTHCKNGFVGENGRLFFEDYREFPVLSRDGAA</sequence>
<name>A0AAX3RIC2_BACIU</name>
<dbReference type="AlphaFoldDB" id="A0AAX3RIC2"/>
<feature type="domain" description="PD(D/E)XK endonuclease" evidence="1">
    <location>
        <begin position="8"/>
        <end position="117"/>
    </location>
</feature>
<dbReference type="GO" id="GO:0003676">
    <property type="term" value="F:nucleic acid binding"/>
    <property type="evidence" value="ECO:0007669"/>
    <property type="project" value="InterPro"/>
</dbReference>
<reference evidence="2" key="1">
    <citation type="submission" date="2025-02" db="EMBL/GenBank/DDBJ databases">
        <title>Complete genome sequences of 52 Bacillus and Priestia strains isolated from West-African fermentations and 26 reference strains from the DSMZ collection.</title>
        <authorList>
            <person name="Wiedenbein E.S."/>
            <person name="Canoy T.S."/>
            <person name="Hui Y."/>
            <person name="Parkouda C."/>
            <person name="Dawende C."/>
            <person name="Ametefe E."/>
            <person name="Jespersen L."/>
            <person name="Nielsen D.S."/>
        </authorList>
    </citation>
    <scope>NUCLEOTIDE SEQUENCE</scope>
    <source>
        <strain evidence="2">PRO56</strain>
    </source>
</reference>
<dbReference type="InterPro" id="IPR021671">
    <property type="entry name" value="PD(D/E)XK_Endonuc"/>
</dbReference>
<dbReference type="InterPro" id="IPR011856">
    <property type="entry name" value="tRNA_endonuc-like_dom_sf"/>
</dbReference>
<evidence type="ECO:0000313" key="2">
    <source>
        <dbReference type="EMBL" id="WEY83093.1"/>
    </source>
</evidence>
<keyword evidence="2" id="KW-0540">Nuclease</keyword>
<proteinExistence type="predicted"/>